<dbReference type="PANTHER" id="PTHR34606:SF15">
    <property type="entry name" value="BON DOMAIN-CONTAINING PROTEIN"/>
    <property type="match status" value="1"/>
</dbReference>
<evidence type="ECO:0000259" key="2">
    <source>
        <dbReference type="PROSITE" id="PS50914"/>
    </source>
</evidence>
<dbReference type="Proteomes" id="UP001595528">
    <property type="component" value="Unassembled WGS sequence"/>
</dbReference>
<feature type="domain" description="BON" evidence="2">
    <location>
        <begin position="129"/>
        <end position="197"/>
    </location>
</feature>
<feature type="domain" description="BON" evidence="2">
    <location>
        <begin position="52"/>
        <end position="120"/>
    </location>
</feature>
<dbReference type="EMBL" id="JBHRTR010000035">
    <property type="protein sequence ID" value="MFC3229978.1"/>
    <property type="molecule type" value="Genomic_DNA"/>
</dbReference>
<organism evidence="3 4">
    <name type="scientific">Marinibaculum pumilum</name>
    <dbReference type="NCBI Taxonomy" id="1766165"/>
    <lineage>
        <taxon>Bacteria</taxon>
        <taxon>Pseudomonadati</taxon>
        <taxon>Pseudomonadota</taxon>
        <taxon>Alphaproteobacteria</taxon>
        <taxon>Rhodospirillales</taxon>
        <taxon>Rhodospirillaceae</taxon>
        <taxon>Marinibaculum</taxon>
    </lineage>
</organism>
<evidence type="ECO:0000313" key="3">
    <source>
        <dbReference type="EMBL" id="MFC3229978.1"/>
    </source>
</evidence>
<dbReference type="PROSITE" id="PS51257">
    <property type="entry name" value="PROKAR_LIPOPROTEIN"/>
    <property type="match status" value="1"/>
</dbReference>
<comment type="caution">
    <text evidence="3">The sequence shown here is derived from an EMBL/GenBank/DDBJ whole genome shotgun (WGS) entry which is preliminary data.</text>
</comment>
<name>A0ABV7L6J6_9PROT</name>
<evidence type="ECO:0000256" key="1">
    <source>
        <dbReference type="SAM" id="SignalP"/>
    </source>
</evidence>
<feature type="signal peptide" evidence="1">
    <location>
        <begin position="1"/>
        <end position="22"/>
    </location>
</feature>
<dbReference type="Pfam" id="PF04972">
    <property type="entry name" value="BON"/>
    <property type="match status" value="2"/>
</dbReference>
<dbReference type="RefSeq" id="WP_379904710.1">
    <property type="nucleotide sequence ID" value="NZ_JBHRTR010000035.1"/>
</dbReference>
<dbReference type="InterPro" id="IPR007055">
    <property type="entry name" value="BON_dom"/>
</dbReference>
<dbReference type="InterPro" id="IPR051686">
    <property type="entry name" value="Lipoprotein_DolP"/>
</dbReference>
<reference evidence="4" key="1">
    <citation type="journal article" date="2019" name="Int. J. Syst. Evol. Microbiol.">
        <title>The Global Catalogue of Microorganisms (GCM) 10K type strain sequencing project: providing services to taxonomists for standard genome sequencing and annotation.</title>
        <authorList>
            <consortium name="The Broad Institute Genomics Platform"/>
            <consortium name="The Broad Institute Genome Sequencing Center for Infectious Disease"/>
            <person name="Wu L."/>
            <person name="Ma J."/>
        </authorList>
    </citation>
    <scope>NUCLEOTIDE SEQUENCE [LARGE SCALE GENOMIC DNA]</scope>
    <source>
        <strain evidence="4">KCTC 42964</strain>
    </source>
</reference>
<dbReference type="InterPro" id="IPR014004">
    <property type="entry name" value="Transpt-assoc_nodulatn_dom_bac"/>
</dbReference>
<sequence length="203" mass="21499">MSRLLLSRLFLCVTILALPVLSGCTPVGTAIGAASSVGVAAVQERSLADAATDTRIRLDLNDIFLSRDLALFSAVGFAVVEGRVLLVGNVARPEDRDYAAREVWAVNGVREVINELKVGPAPGLSQIADDRWAATSLSAKLLGDAAIADVNYWVLVNDGTVYLLGVALSEGEAERVVDHAREVPGVRSVVSHVILKSDPRRAS</sequence>
<keyword evidence="1" id="KW-0732">Signal</keyword>
<dbReference type="PROSITE" id="PS50914">
    <property type="entry name" value="BON"/>
    <property type="match status" value="2"/>
</dbReference>
<gene>
    <name evidence="3" type="ORF">ACFOGJ_22195</name>
</gene>
<keyword evidence="4" id="KW-1185">Reference proteome</keyword>
<dbReference type="SMART" id="SM00749">
    <property type="entry name" value="BON"/>
    <property type="match status" value="2"/>
</dbReference>
<feature type="chain" id="PRO_5045652217" evidence="1">
    <location>
        <begin position="23"/>
        <end position="203"/>
    </location>
</feature>
<accession>A0ABV7L6J6</accession>
<evidence type="ECO:0000313" key="4">
    <source>
        <dbReference type="Proteomes" id="UP001595528"/>
    </source>
</evidence>
<proteinExistence type="predicted"/>
<dbReference type="PANTHER" id="PTHR34606">
    <property type="entry name" value="BON DOMAIN-CONTAINING PROTEIN"/>
    <property type="match status" value="1"/>
</dbReference>
<dbReference type="Gene3D" id="3.30.1340.30">
    <property type="match status" value="1"/>
</dbReference>
<protein>
    <submittedName>
        <fullName evidence="3">BON domain-containing protein</fullName>
    </submittedName>
</protein>